<accession>A0ABR1ZME2</accession>
<dbReference type="PANTHER" id="PTHR33270:SF7">
    <property type="entry name" value="SNRNP25 UBIQUITIN-LIKE DOMAIN-CONTAINING PROTEIN"/>
    <property type="match status" value="1"/>
</dbReference>
<sequence length="183" mass="20259">MIPRVPGSRRLSSMRVLSTADRTLQTFPPEHNSDIIQGRGGLVAVPARSAAFPSPKFPVVKDGIYQRLTKLLLNVNIESSLGPVHVIVSSDNTVSDLIKAAIEIYVKEKRRPLLEETDPELFQLHYSQFSLESLKAGEKVINLGSRNFFLCLKQRPSSFGSSGKAKLASEPPFFLTKLVELLL</sequence>
<dbReference type="Pfam" id="PF23156">
    <property type="entry name" value="DUF7054"/>
    <property type="match status" value="1"/>
</dbReference>
<comment type="caution">
    <text evidence="1">The sequence shown here is derived from an EMBL/GenBank/DDBJ whole genome shotgun (WGS) entry which is preliminary data.</text>
</comment>
<reference evidence="1 2" key="1">
    <citation type="journal article" date="2024" name="G3 (Bethesda)">
        <title>Genome assembly of Hibiscus sabdariffa L. provides insights into metabolisms of medicinal natural products.</title>
        <authorList>
            <person name="Kim T."/>
        </authorList>
    </citation>
    <scope>NUCLEOTIDE SEQUENCE [LARGE SCALE GENOMIC DNA]</scope>
    <source>
        <strain evidence="1">TK-2024</strain>
        <tissue evidence="1">Old leaves</tissue>
    </source>
</reference>
<gene>
    <name evidence="1" type="ORF">V6N11_009811</name>
</gene>
<protein>
    <submittedName>
        <fullName evidence="1">Uncharacterized protein</fullName>
    </submittedName>
</protein>
<evidence type="ECO:0000313" key="1">
    <source>
        <dbReference type="EMBL" id="KAK8481548.1"/>
    </source>
</evidence>
<dbReference type="PANTHER" id="PTHR33270">
    <property type="entry name" value="BNAC05G50380D PROTEIN"/>
    <property type="match status" value="1"/>
</dbReference>
<organism evidence="1 2">
    <name type="scientific">Hibiscus sabdariffa</name>
    <name type="common">roselle</name>
    <dbReference type="NCBI Taxonomy" id="183260"/>
    <lineage>
        <taxon>Eukaryota</taxon>
        <taxon>Viridiplantae</taxon>
        <taxon>Streptophyta</taxon>
        <taxon>Embryophyta</taxon>
        <taxon>Tracheophyta</taxon>
        <taxon>Spermatophyta</taxon>
        <taxon>Magnoliopsida</taxon>
        <taxon>eudicotyledons</taxon>
        <taxon>Gunneridae</taxon>
        <taxon>Pentapetalae</taxon>
        <taxon>rosids</taxon>
        <taxon>malvids</taxon>
        <taxon>Malvales</taxon>
        <taxon>Malvaceae</taxon>
        <taxon>Malvoideae</taxon>
        <taxon>Hibiscus</taxon>
    </lineage>
</organism>
<dbReference type="InterPro" id="IPR040358">
    <property type="entry name" value="At4g22758-like"/>
</dbReference>
<keyword evidence="2" id="KW-1185">Reference proteome</keyword>
<proteinExistence type="predicted"/>
<name>A0ABR1ZME2_9ROSI</name>
<evidence type="ECO:0000313" key="2">
    <source>
        <dbReference type="Proteomes" id="UP001396334"/>
    </source>
</evidence>
<dbReference type="Proteomes" id="UP001396334">
    <property type="component" value="Unassembled WGS sequence"/>
</dbReference>
<dbReference type="InterPro" id="IPR055482">
    <property type="entry name" value="DUF7054"/>
</dbReference>
<dbReference type="EMBL" id="JBBPBN010000889">
    <property type="protein sequence ID" value="KAK8481548.1"/>
    <property type="molecule type" value="Genomic_DNA"/>
</dbReference>